<sequence>MSAQQANNTTVRHEDPDETNQDGDLSRVSGVLAGQLGEISVDCSEGIRVGNYDACEELDADGEYGDALSKYVDVTGRDGDDEDSETAESYRDLQEEQQEFANETREFRQTYQEYQEARRNGNTSRARQLARELLELRGDIQRTGTNVSRSATEVSNRSGVSLESVEQNTRLATRNVSNTTKTVVTTVFLPTAMTATREGTGNISARDPLVVSGTVQTSNGSRVPNGSVVLATGPGRDAPVVSRTRAAVNASGEYRLSYQPTTVRTGNRTLSVRYVPPAASVYRAANVSVQATVEPVVATVALQDVTGTVRYGDTVGGIATLELAADGVNTSLPGVPLTTSLGGRELVTSRTGPDGRVTLRGPLPVRVAPGTQPLRVRGPSAGRAVVVEPTRQEVRVQSSATQLDARAVQTATGERRVRVVGRLLAQGEGIPEQEVAVRIGGQQVRTLRTNASGYYPGTVTVPNASSPAAGQASLSVVVAYDGTGTNLESARTRQAVSVRSGVAAESGVGDRIVAFVGSNPVAVGGGLSSVSGCWSPVAS</sequence>
<name>A0A554NFT0_9EURY</name>
<reference evidence="2 3" key="1">
    <citation type="submission" date="2018-06" db="EMBL/GenBank/DDBJ databases">
        <title>Natronomonas sp. F16-60 a new haloarchaeon isolated from a solar saltern of Isla Cristina, Huelva, Spain.</title>
        <authorList>
            <person name="Duran-Viseras A."/>
            <person name="Sanchez-Porro C."/>
            <person name="Ventosa A."/>
        </authorList>
    </citation>
    <scope>NUCLEOTIDE SEQUENCE [LARGE SCALE GENOMIC DNA]</scope>
    <source>
        <strain evidence="2 3">F16-60</strain>
    </source>
</reference>
<feature type="compositionally biased region" description="Polar residues" evidence="1">
    <location>
        <begin position="1"/>
        <end position="10"/>
    </location>
</feature>
<protein>
    <submittedName>
        <fullName evidence="2">Uncharacterized protein</fullName>
    </submittedName>
</protein>
<accession>A0A554NFT0</accession>
<evidence type="ECO:0000256" key="1">
    <source>
        <dbReference type="SAM" id="MobiDB-lite"/>
    </source>
</evidence>
<dbReference type="PROSITE" id="PS50194">
    <property type="entry name" value="FILAMIN_REPEAT"/>
    <property type="match status" value="1"/>
</dbReference>
<gene>
    <name evidence="2" type="ORF">DP107_03090</name>
</gene>
<dbReference type="Proteomes" id="UP000319894">
    <property type="component" value="Unassembled WGS sequence"/>
</dbReference>
<comment type="caution">
    <text evidence="2">The sequence shown here is derived from an EMBL/GenBank/DDBJ whole genome shotgun (WGS) entry which is preliminary data.</text>
</comment>
<keyword evidence="3" id="KW-1185">Reference proteome</keyword>
<dbReference type="OrthoDB" id="206387at2157"/>
<evidence type="ECO:0000313" key="2">
    <source>
        <dbReference type="EMBL" id="TSD16165.1"/>
    </source>
</evidence>
<dbReference type="InterPro" id="IPR017868">
    <property type="entry name" value="Filamin/ABP280_repeat-like"/>
</dbReference>
<organism evidence="2 3">
    <name type="scientific">Haloglomus irregulare</name>
    <dbReference type="NCBI Taxonomy" id="2234134"/>
    <lineage>
        <taxon>Archaea</taxon>
        <taxon>Methanobacteriati</taxon>
        <taxon>Methanobacteriota</taxon>
        <taxon>Stenosarchaea group</taxon>
        <taxon>Halobacteria</taxon>
        <taxon>Halobacteriales</taxon>
        <taxon>Natronomonadaceae</taxon>
        <taxon>Haloglomus</taxon>
    </lineage>
</organism>
<feature type="region of interest" description="Disordered" evidence="1">
    <location>
        <begin position="1"/>
        <end position="26"/>
    </location>
</feature>
<dbReference type="InParanoid" id="A0A554NFT0"/>
<evidence type="ECO:0000313" key="3">
    <source>
        <dbReference type="Proteomes" id="UP000319894"/>
    </source>
</evidence>
<dbReference type="AlphaFoldDB" id="A0A554NFT0"/>
<dbReference type="RefSeq" id="WP_144260646.1">
    <property type="nucleotide sequence ID" value="NZ_QMDX01000001.1"/>
</dbReference>
<dbReference type="EMBL" id="QMDX01000001">
    <property type="protein sequence ID" value="TSD16165.1"/>
    <property type="molecule type" value="Genomic_DNA"/>
</dbReference>
<proteinExistence type="predicted"/>